<keyword evidence="12" id="KW-0670">Pyruvate</keyword>
<dbReference type="CDD" id="cd01335">
    <property type="entry name" value="Radical_SAM"/>
    <property type="match status" value="1"/>
</dbReference>
<protein>
    <recommendedName>
        <fullName evidence="3 10">Pyruvate formate-lyase-activating enzyme</fullName>
        <ecNumber evidence="10">1.97.1.4</ecNumber>
    </recommendedName>
</protein>
<comment type="function">
    <text evidence="1 10">Activation of pyruvate formate-lyase under anaerobic conditions by generation of an organic free radical, using S-adenosylmethionine and reduced flavodoxin as cosubstrates to produce 5'-deoxy-adenosine.</text>
</comment>
<keyword evidence="8 10" id="KW-0408">Iron</keyword>
<comment type="subcellular location">
    <subcellularLocation>
        <location evidence="10">Cytoplasm</location>
    </subcellularLocation>
</comment>
<evidence type="ECO:0000256" key="6">
    <source>
        <dbReference type="ARBA" id="ARBA00022723"/>
    </source>
</evidence>
<evidence type="ECO:0000256" key="1">
    <source>
        <dbReference type="ARBA" id="ARBA00003141"/>
    </source>
</evidence>
<keyword evidence="13" id="KW-1185">Reference proteome</keyword>
<dbReference type="InterPro" id="IPR001989">
    <property type="entry name" value="Radical_activat_CS"/>
</dbReference>
<reference evidence="12 13" key="1">
    <citation type="submission" date="2020-02" db="EMBL/GenBank/DDBJ databases">
        <authorList>
            <person name="Kim Y.B."/>
            <person name="Roh S.W."/>
        </authorList>
    </citation>
    <scope>NUCLEOTIDE SEQUENCE [LARGE SCALE GENOMIC DNA]</scope>
    <source>
        <strain evidence="12 13">DSM 103574</strain>
    </source>
</reference>
<dbReference type="EC" id="1.97.1.4" evidence="10"/>
<dbReference type="GO" id="GO:0043365">
    <property type="term" value="F:[formate-C-acetyltransferase]-activating enzyme activity"/>
    <property type="evidence" value="ECO:0007669"/>
    <property type="project" value="UniProtKB-UniRule"/>
</dbReference>
<dbReference type="PANTHER" id="PTHR30352:SF5">
    <property type="entry name" value="PYRUVATE FORMATE-LYASE 1-ACTIVATING ENZYME"/>
    <property type="match status" value="1"/>
</dbReference>
<proteinExistence type="inferred from homology"/>
<dbReference type="SUPFAM" id="SSF102114">
    <property type="entry name" value="Radical SAM enzymes"/>
    <property type="match status" value="1"/>
</dbReference>
<dbReference type="GO" id="GO:0016829">
    <property type="term" value="F:lyase activity"/>
    <property type="evidence" value="ECO:0007669"/>
    <property type="project" value="UniProtKB-KW"/>
</dbReference>
<evidence type="ECO:0000256" key="3">
    <source>
        <dbReference type="ARBA" id="ARBA00021356"/>
    </source>
</evidence>
<dbReference type="InterPro" id="IPR012838">
    <property type="entry name" value="PFL1_activating"/>
</dbReference>
<dbReference type="InterPro" id="IPR013785">
    <property type="entry name" value="Aldolase_TIM"/>
</dbReference>
<dbReference type="Pfam" id="PF04055">
    <property type="entry name" value="Radical_SAM"/>
    <property type="match status" value="1"/>
</dbReference>
<keyword evidence="5 10" id="KW-0949">S-adenosyl-L-methionine</keyword>
<keyword evidence="6 10" id="KW-0479">Metal-binding</keyword>
<evidence type="ECO:0000259" key="11">
    <source>
        <dbReference type="PROSITE" id="PS51918"/>
    </source>
</evidence>
<dbReference type="Proteomes" id="UP000466848">
    <property type="component" value="Chromosome"/>
</dbReference>
<keyword evidence="7 10" id="KW-0560">Oxidoreductase</keyword>
<dbReference type="GO" id="GO:0051539">
    <property type="term" value="F:4 iron, 4 sulfur cluster binding"/>
    <property type="evidence" value="ECO:0007669"/>
    <property type="project" value="UniProtKB-UniRule"/>
</dbReference>
<dbReference type="SFLD" id="SFLDG01066">
    <property type="entry name" value="organic_radical-activating_enz"/>
    <property type="match status" value="1"/>
</dbReference>
<evidence type="ECO:0000256" key="4">
    <source>
        <dbReference type="ARBA" id="ARBA00022485"/>
    </source>
</evidence>
<evidence type="ECO:0000256" key="10">
    <source>
        <dbReference type="RuleBase" id="RU362053"/>
    </source>
</evidence>
<feature type="domain" description="Radical SAM core" evidence="11">
    <location>
        <begin position="15"/>
        <end position="237"/>
    </location>
</feature>
<dbReference type="GO" id="GO:0046872">
    <property type="term" value="F:metal ion binding"/>
    <property type="evidence" value="ECO:0007669"/>
    <property type="project" value="UniProtKB-UniRule"/>
</dbReference>
<evidence type="ECO:0000256" key="8">
    <source>
        <dbReference type="ARBA" id="ARBA00023004"/>
    </source>
</evidence>
<dbReference type="InterPro" id="IPR007197">
    <property type="entry name" value="rSAM"/>
</dbReference>
<dbReference type="KEGG" id="abut:Ami103574_12860"/>
<keyword evidence="9 10" id="KW-0411">Iron-sulfur</keyword>
<accession>A0A858BYC1</accession>
<dbReference type="Gene3D" id="3.20.20.70">
    <property type="entry name" value="Aldolase class I"/>
    <property type="match status" value="1"/>
</dbReference>
<comment type="cofactor">
    <cofactor evidence="10">
        <name>[4Fe-4S] cluster</name>
        <dbReference type="ChEBI" id="CHEBI:49883"/>
    </cofactor>
    <text evidence="10">Binds 1 [4Fe-4S] cluster. The cluster is coordinated with 3 cysteines and an exchangeable S-adenosyl-L-methionine.</text>
</comment>
<dbReference type="InterPro" id="IPR058240">
    <property type="entry name" value="rSAM_sf"/>
</dbReference>
<dbReference type="PANTHER" id="PTHR30352">
    <property type="entry name" value="PYRUVATE FORMATE-LYASE-ACTIVATING ENZYME"/>
    <property type="match status" value="1"/>
</dbReference>
<dbReference type="InterPro" id="IPR034457">
    <property type="entry name" value="Organic_radical-activating"/>
</dbReference>
<evidence type="ECO:0000256" key="9">
    <source>
        <dbReference type="ARBA" id="ARBA00023014"/>
    </source>
</evidence>
<keyword evidence="4 10" id="KW-0004">4Fe-4S</keyword>
<keyword evidence="10" id="KW-0963">Cytoplasm</keyword>
<evidence type="ECO:0000313" key="12">
    <source>
        <dbReference type="EMBL" id="QIB70125.1"/>
    </source>
</evidence>
<evidence type="ECO:0000256" key="5">
    <source>
        <dbReference type="ARBA" id="ARBA00022691"/>
    </source>
</evidence>
<evidence type="ECO:0000256" key="7">
    <source>
        <dbReference type="ARBA" id="ARBA00023002"/>
    </source>
</evidence>
<comment type="similarity">
    <text evidence="2 10">Belongs to the organic radical-activating enzymes family.</text>
</comment>
<dbReference type="GO" id="GO:0005737">
    <property type="term" value="C:cytoplasm"/>
    <property type="evidence" value="ECO:0007669"/>
    <property type="project" value="UniProtKB-SubCell"/>
</dbReference>
<evidence type="ECO:0000313" key="13">
    <source>
        <dbReference type="Proteomes" id="UP000466848"/>
    </source>
</evidence>
<evidence type="ECO:0000256" key="2">
    <source>
        <dbReference type="ARBA" id="ARBA00009777"/>
    </source>
</evidence>
<dbReference type="PROSITE" id="PS51918">
    <property type="entry name" value="RADICAL_SAM"/>
    <property type="match status" value="1"/>
</dbReference>
<gene>
    <name evidence="12" type="primary">pflA</name>
    <name evidence="12" type="ORF">Ami103574_12860</name>
</gene>
<sequence>MVTGKVHSFESLGAVDGPGLRLVVFLQGCPARCKYCHNPDTWSPQGGQEVGTEDILQRAKRGLNYYGDKGGVTFSGGEPLLQGAFLREALLALKEAGIHTAIDTSGTYVDEFTDGAVDACQLVLLDVKHTQPEGFRDLTGRGQETLLQLIDLINKYEKPVWVRQVIIPGLNDTEADIVQLNQFIQRIHRIEKVELLGYHSMGAEKYEALGIPYSLKKVLPLDGDVLKQLQSKVIYGR</sequence>
<dbReference type="RefSeq" id="WP_163067364.1">
    <property type="nucleotide sequence ID" value="NZ_CP048649.1"/>
</dbReference>
<dbReference type="SFLD" id="SFLDS00029">
    <property type="entry name" value="Radical_SAM"/>
    <property type="match status" value="1"/>
</dbReference>
<organism evidence="12 13">
    <name type="scientific">Aminipila butyrica</name>
    <dbReference type="NCBI Taxonomy" id="433296"/>
    <lineage>
        <taxon>Bacteria</taxon>
        <taxon>Bacillati</taxon>
        <taxon>Bacillota</taxon>
        <taxon>Clostridia</taxon>
        <taxon>Peptostreptococcales</taxon>
        <taxon>Anaerovoracaceae</taxon>
        <taxon>Aminipila</taxon>
    </lineage>
</organism>
<keyword evidence="12" id="KW-0456">Lyase</keyword>
<dbReference type="EMBL" id="CP048649">
    <property type="protein sequence ID" value="QIB70125.1"/>
    <property type="molecule type" value="Genomic_DNA"/>
</dbReference>
<dbReference type="PROSITE" id="PS01087">
    <property type="entry name" value="RADICAL_ACTIVATING"/>
    <property type="match status" value="1"/>
</dbReference>
<name>A0A858BYC1_9FIRM</name>
<dbReference type="NCBIfam" id="TIGR02493">
    <property type="entry name" value="PFLA"/>
    <property type="match status" value="1"/>
</dbReference>
<dbReference type="AlphaFoldDB" id="A0A858BYC1"/>
<comment type="catalytic activity">
    <reaction evidence="10">
        <text>glycyl-[formate C-acetyltransferase] + reduced [flavodoxin] + S-adenosyl-L-methionine = glycin-2-yl radical-[formate C-acetyltransferase] + semiquinone [flavodoxin] + 5'-deoxyadenosine + L-methionine + H(+)</text>
        <dbReference type="Rhea" id="RHEA:19225"/>
        <dbReference type="Rhea" id="RHEA-COMP:10622"/>
        <dbReference type="Rhea" id="RHEA-COMP:12190"/>
        <dbReference type="Rhea" id="RHEA-COMP:12191"/>
        <dbReference type="Rhea" id="RHEA-COMP:14480"/>
        <dbReference type="ChEBI" id="CHEBI:15378"/>
        <dbReference type="ChEBI" id="CHEBI:17319"/>
        <dbReference type="ChEBI" id="CHEBI:29947"/>
        <dbReference type="ChEBI" id="CHEBI:32722"/>
        <dbReference type="ChEBI" id="CHEBI:57618"/>
        <dbReference type="ChEBI" id="CHEBI:57844"/>
        <dbReference type="ChEBI" id="CHEBI:59789"/>
        <dbReference type="ChEBI" id="CHEBI:140311"/>
        <dbReference type="EC" id="1.97.1.4"/>
    </reaction>
</comment>